<dbReference type="InterPro" id="IPR002035">
    <property type="entry name" value="VWF_A"/>
</dbReference>
<keyword evidence="3 5" id="KW-1133">Transmembrane helix</keyword>
<evidence type="ECO:0000256" key="4">
    <source>
        <dbReference type="ARBA" id="ARBA00023136"/>
    </source>
</evidence>
<evidence type="ECO:0000259" key="6">
    <source>
        <dbReference type="PROSITE" id="PS50234"/>
    </source>
</evidence>
<dbReference type="PANTHER" id="PTHR22550">
    <property type="entry name" value="SPORE GERMINATION PROTEIN"/>
    <property type="match status" value="1"/>
</dbReference>
<organism evidence="7 8">
    <name type="scientific">Pilimelia anulata</name>
    <dbReference type="NCBI Taxonomy" id="53371"/>
    <lineage>
        <taxon>Bacteria</taxon>
        <taxon>Bacillati</taxon>
        <taxon>Actinomycetota</taxon>
        <taxon>Actinomycetes</taxon>
        <taxon>Micromonosporales</taxon>
        <taxon>Micromonosporaceae</taxon>
        <taxon>Pilimelia</taxon>
    </lineage>
</organism>
<dbReference type="Pfam" id="PF07584">
    <property type="entry name" value="BatA"/>
    <property type="match status" value="1"/>
</dbReference>
<protein>
    <submittedName>
        <fullName evidence="7">Membrane protein</fullName>
    </submittedName>
</protein>
<keyword evidence="1" id="KW-1003">Cell membrane</keyword>
<dbReference type="InterPro" id="IPR024163">
    <property type="entry name" value="Aerotolerance_reg_N"/>
</dbReference>
<dbReference type="Gene3D" id="3.40.50.410">
    <property type="entry name" value="von Willebrand factor, type A domain"/>
    <property type="match status" value="1"/>
</dbReference>
<evidence type="ECO:0000313" key="8">
    <source>
        <dbReference type="Proteomes" id="UP000649739"/>
    </source>
</evidence>
<keyword evidence="2 5" id="KW-0812">Transmembrane</keyword>
<comment type="caution">
    <text evidence="7">The sequence shown here is derived from an EMBL/GenBank/DDBJ whole genome shotgun (WGS) entry which is preliminary data.</text>
</comment>
<reference evidence="7" key="1">
    <citation type="journal article" date="2014" name="Int. J. Syst. Evol. Microbiol.">
        <title>Complete genome sequence of Corynebacterium casei LMG S-19264T (=DSM 44701T), isolated from a smear-ripened cheese.</title>
        <authorList>
            <consortium name="US DOE Joint Genome Institute (JGI-PGF)"/>
            <person name="Walter F."/>
            <person name="Albersmeier A."/>
            <person name="Kalinowski J."/>
            <person name="Ruckert C."/>
        </authorList>
    </citation>
    <scope>NUCLEOTIDE SEQUENCE</scope>
    <source>
        <strain evidence="7">JCM 3090</strain>
    </source>
</reference>
<feature type="domain" description="VWFA" evidence="6">
    <location>
        <begin position="88"/>
        <end position="275"/>
    </location>
</feature>
<sequence>MIRFLEPWWLLALLPVAAVAAGYVWRQRRRTDTAVRFTNVALLRTLIPGGLGARRHLAPAALLGCLAVLALALAKPALDSTAKLERATVMLAVDTSLSMAADDVRPTRLRAAQDAAAQFIAELPARYNLGLVSFAGTANVLVPPGRDRDAVARAVAGLRLAEATATGEAVYTCLDAIAAIPAVAGGAPPARIVLLSDGFRTVGRPVDGAASAAAAANVPVSTIAFGTDAGVVEIEGRPQPVSVDRRSLAEVAATTGGHFYEAATGADLGRVYADLGSSLGSVPAVRDLTRWYAGAGLLLGLLAAALALVAGSRLP</sequence>
<proteinExistence type="predicted"/>
<reference evidence="7" key="2">
    <citation type="submission" date="2020-09" db="EMBL/GenBank/DDBJ databases">
        <authorList>
            <person name="Sun Q."/>
            <person name="Ohkuma M."/>
        </authorList>
    </citation>
    <scope>NUCLEOTIDE SEQUENCE</scope>
    <source>
        <strain evidence="7">JCM 3090</strain>
    </source>
</reference>
<gene>
    <name evidence="7" type="ORF">GCM10010123_09040</name>
</gene>
<dbReference type="PROSITE" id="PS50234">
    <property type="entry name" value="VWFA"/>
    <property type="match status" value="1"/>
</dbReference>
<dbReference type="SUPFAM" id="SSF53300">
    <property type="entry name" value="vWA-like"/>
    <property type="match status" value="1"/>
</dbReference>
<evidence type="ECO:0000256" key="2">
    <source>
        <dbReference type="ARBA" id="ARBA00022692"/>
    </source>
</evidence>
<evidence type="ECO:0000313" key="7">
    <source>
        <dbReference type="EMBL" id="GGJ81417.1"/>
    </source>
</evidence>
<dbReference type="EMBL" id="BMQB01000001">
    <property type="protein sequence ID" value="GGJ81417.1"/>
    <property type="molecule type" value="Genomic_DNA"/>
</dbReference>
<dbReference type="Pfam" id="PF13519">
    <property type="entry name" value="VWA_2"/>
    <property type="match status" value="1"/>
</dbReference>
<name>A0A8J3B7E9_9ACTN</name>
<accession>A0A8J3B7E9</accession>
<evidence type="ECO:0000256" key="5">
    <source>
        <dbReference type="SAM" id="Phobius"/>
    </source>
</evidence>
<keyword evidence="8" id="KW-1185">Reference proteome</keyword>
<dbReference type="PANTHER" id="PTHR22550:SF5">
    <property type="entry name" value="LEUCINE ZIPPER PROTEIN 4"/>
    <property type="match status" value="1"/>
</dbReference>
<dbReference type="InterPro" id="IPR050768">
    <property type="entry name" value="UPF0353/GerABKA_families"/>
</dbReference>
<dbReference type="RefSeq" id="WP_189168682.1">
    <property type="nucleotide sequence ID" value="NZ_BMQB01000001.1"/>
</dbReference>
<dbReference type="SMART" id="SM00327">
    <property type="entry name" value="VWA"/>
    <property type="match status" value="1"/>
</dbReference>
<evidence type="ECO:0000256" key="1">
    <source>
        <dbReference type="ARBA" id="ARBA00022475"/>
    </source>
</evidence>
<evidence type="ECO:0000256" key="3">
    <source>
        <dbReference type="ARBA" id="ARBA00022989"/>
    </source>
</evidence>
<dbReference type="Proteomes" id="UP000649739">
    <property type="component" value="Unassembled WGS sequence"/>
</dbReference>
<feature type="transmembrane region" description="Helical" evidence="5">
    <location>
        <begin position="291"/>
        <end position="310"/>
    </location>
</feature>
<dbReference type="InterPro" id="IPR036465">
    <property type="entry name" value="vWFA_dom_sf"/>
</dbReference>
<keyword evidence="4 5" id="KW-0472">Membrane</keyword>
<dbReference type="AlphaFoldDB" id="A0A8J3B7E9"/>